<evidence type="ECO:0000313" key="3">
    <source>
        <dbReference type="Proteomes" id="UP000479710"/>
    </source>
</evidence>
<protein>
    <submittedName>
        <fullName evidence="2">Uncharacterized protein</fullName>
    </submittedName>
</protein>
<proteinExistence type="predicted"/>
<organism evidence="2 3">
    <name type="scientific">Oryza meyeriana var. granulata</name>
    <dbReference type="NCBI Taxonomy" id="110450"/>
    <lineage>
        <taxon>Eukaryota</taxon>
        <taxon>Viridiplantae</taxon>
        <taxon>Streptophyta</taxon>
        <taxon>Embryophyta</taxon>
        <taxon>Tracheophyta</taxon>
        <taxon>Spermatophyta</taxon>
        <taxon>Magnoliopsida</taxon>
        <taxon>Liliopsida</taxon>
        <taxon>Poales</taxon>
        <taxon>Poaceae</taxon>
        <taxon>BOP clade</taxon>
        <taxon>Oryzoideae</taxon>
        <taxon>Oryzeae</taxon>
        <taxon>Oryzinae</taxon>
        <taxon>Oryza</taxon>
        <taxon>Oryza meyeriana</taxon>
    </lineage>
</organism>
<reference evidence="2 3" key="1">
    <citation type="submission" date="2019-11" db="EMBL/GenBank/DDBJ databases">
        <title>Whole genome sequence of Oryza granulata.</title>
        <authorList>
            <person name="Li W."/>
        </authorList>
    </citation>
    <scope>NUCLEOTIDE SEQUENCE [LARGE SCALE GENOMIC DNA]</scope>
    <source>
        <strain evidence="3">cv. Menghai</strain>
        <tissue evidence="2">Leaf</tissue>
    </source>
</reference>
<accession>A0A6G1CIB3</accession>
<feature type="compositionally biased region" description="Basic residues" evidence="1">
    <location>
        <begin position="49"/>
        <end position="67"/>
    </location>
</feature>
<dbReference type="Proteomes" id="UP000479710">
    <property type="component" value="Unassembled WGS sequence"/>
</dbReference>
<evidence type="ECO:0000313" key="2">
    <source>
        <dbReference type="EMBL" id="KAF0900385.1"/>
    </source>
</evidence>
<evidence type="ECO:0000256" key="1">
    <source>
        <dbReference type="SAM" id="MobiDB-lite"/>
    </source>
</evidence>
<comment type="caution">
    <text evidence="2">The sequence shown here is derived from an EMBL/GenBank/DDBJ whole genome shotgun (WGS) entry which is preliminary data.</text>
</comment>
<keyword evidence="3" id="KW-1185">Reference proteome</keyword>
<dbReference type="EMBL" id="SPHZ02000009">
    <property type="protein sequence ID" value="KAF0900385.1"/>
    <property type="molecule type" value="Genomic_DNA"/>
</dbReference>
<feature type="region of interest" description="Disordered" evidence="1">
    <location>
        <begin position="1"/>
        <end position="71"/>
    </location>
</feature>
<name>A0A6G1CIB3_9ORYZ</name>
<sequence>MVDADTALGYLPGAPSISRPAPPTVGPRKNQERNPLLRRRAAVREEGKKRRPRIPRSTRRRPWKMKRGGAVVIVPRRPPRLRSGRAGGACWLWLCGGKGHILT</sequence>
<gene>
    <name evidence="2" type="ORF">E2562_031578</name>
</gene>
<dbReference type="AlphaFoldDB" id="A0A6G1CIB3"/>